<dbReference type="RefSeq" id="WP_139167357.1">
    <property type="nucleotide sequence ID" value="NZ_FNGA01000004.1"/>
</dbReference>
<evidence type="ECO:0000313" key="1">
    <source>
        <dbReference type="EMBL" id="SDL30367.1"/>
    </source>
</evidence>
<keyword evidence="2" id="KW-1185">Reference proteome</keyword>
<protein>
    <recommendedName>
        <fullName evidence="3">Nuclease-related domain-containing protein</fullName>
    </recommendedName>
</protein>
<accession>A0A1G9IYN3</accession>
<dbReference type="Proteomes" id="UP000199053">
    <property type="component" value="Unassembled WGS sequence"/>
</dbReference>
<sequence length="496" mass="58084">MNDMKSSVSIAGKEVLIFGNESGEEYVYQDLVDQLRRYNIFESLNWIGKKSYHLSKSTNVNSILAYVSMVLIKHCNDHRTKSLDDNGLLNVVQSYLSLKDPLLEDGDGVAYLLRYGAVCWDYARPTVYAIPRTYLLYSKLWGKCNKVTIDLKNDIKEITGLKLEDLLYMACEFHTRSKNGHVLKYKDSNVSLFDDENQNLFFKFVSCDYETFRNECKEIRAGYEKYSFNPLLKFPLIISQKRPYELDVKPYLVPVPDLLLYRVTNGLFFDLAERYRGKKKENPFRTSFGYVFQDYVGELLKRTVPEHQVLPEFKYDKTNDSPDWLLLDGDKLVVIEVKHPILYLNAKQFGEYATVKKDLKQTIGKAAIQLYKFEEAIKSSTDIKLSRFKQCKIQRLIVTYDSGYFLNSFIKDCSEEILKDNLGFVPDNFDFQAISIDDFEYLIGGYGKNLFSFLKNKVITKEHREMDFREYIYCQNNFDQCRNEFLENLLNELLEI</sequence>
<evidence type="ECO:0000313" key="2">
    <source>
        <dbReference type="Proteomes" id="UP000199053"/>
    </source>
</evidence>
<reference evidence="2" key="1">
    <citation type="submission" date="2016-10" db="EMBL/GenBank/DDBJ databases">
        <authorList>
            <person name="Varghese N."/>
            <person name="Submissions S."/>
        </authorList>
    </citation>
    <scope>NUCLEOTIDE SEQUENCE [LARGE SCALE GENOMIC DNA]</scope>
    <source>
        <strain evidence="2">DSM 16995</strain>
    </source>
</reference>
<name>A0A1G9IYN3_9BACT</name>
<gene>
    <name evidence="1" type="ORF">SAMN05660337_2574</name>
</gene>
<dbReference type="OrthoDB" id="3328874at2"/>
<organism evidence="1 2">
    <name type="scientific">Maridesulfovibrio ferrireducens</name>
    <dbReference type="NCBI Taxonomy" id="246191"/>
    <lineage>
        <taxon>Bacteria</taxon>
        <taxon>Pseudomonadati</taxon>
        <taxon>Thermodesulfobacteriota</taxon>
        <taxon>Desulfovibrionia</taxon>
        <taxon>Desulfovibrionales</taxon>
        <taxon>Desulfovibrionaceae</taxon>
        <taxon>Maridesulfovibrio</taxon>
    </lineage>
</organism>
<dbReference type="AlphaFoldDB" id="A0A1G9IYN3"/>
<proteinExistence type="predicted"/>
<dbReference type="EMBL" id="FNGA01000004">
    <property type="protein sequence ID" value="SDL30367.1"/>
    <property type="molecule type" value="Genomic_DNA"/>
</dbReference>
<evidence type="ECO:0008006" key="3">
    <source>
        <dbReference type="Google" id="ProtNLM"/>
    </source>
</evidence>